<protein>
    <submittedName>
        <fullName evidence="3">Kinase-like protein</fullName>
    </submittedName>
</protein>
<reference evidence="3 4" key="1">
    <citation type="journal article" date="2018" name="Sci. Rep.">
        <title>Comparative genomics provides insights into the lifestyle and reveals functional heterogeneity of dark septate endophytic fungi.</title>
        <authorList>
            <person name="Knapp D.G."/>
            <person name="Nemeth J.B."/>
            <person name="Barry K."/>
            <person name="Hainaut M."/>
            <person name="Henrissat B."/>
            <person name="Johnson J."/>
            <person name="Kuo A."/>
            <person name="Lim J.H.P."/>
            <person name="Lipzen A."/>
            <person name="Nolan M."/>
            <person name="Ohm R.A."/>
            <person name="Tamas L."/>
            <person name="Grigoriev I.V."/>
            <person name="Spatafora J.W."/>
            <person name="Nagy L.G."/>
            <person name="Kovacs G.M."/>
        </authorList>
    </citation>
    <scope>NUCLEOTIDE SEQUENCE [LARGE SCALE GENOMIC DNA]</scope>
    <source>
        <strain evidence="3 4">DSE2036</strain>
    </source>
</reference>
<proteinExistence type="predicted"/>
<keyword evidence="3" id="KW-0808">Transferase</keyword>
<dbReference type="SMART" id="SM00220">
    <property type="entry name" value="S_TKc"/>
    <property type="match status" value="1"/>
</dbReference>
<dbReference type="Gene3D" id="1.10.510.10">
    <property type="entry name" value="Transferase(Phosphotransferase) domain 1"/>
    <property type="match status" value="1"/>
</dbReference>
<keyword evidence="4" id="KW-1185">Reference proteome</keyword>
<dbReference type="OrthoDB" id="1046782at2759"/>
<accession>A0A2V1E0R0</accession>
<feature type="compositionally biased region" description="Polar residues" evidence="1">
    <location>
        <begin position="628"/>
        <end position="661"/>
    </location>
</feature>
<feature type="region of interest" description="Disordered" evidence="1">
    <location>
        <begin position="66"/>
        <end position="98"/>
    </location>
</feature>
<sequence length="799" mass="91182">MRRTPNHRPRREITSVDPYSLMDMDQINSPIDFTPTPESSLRRSRSRAAHQTLIPGPIFRRYNSDGFSGGPETPFSGKNGLIKPVNNRDTRTSSSSDASSAVYKVEDLGFSAAAGSFDFNSIKQEALCALRESQKTACVETNLRERFEECLKASEPTKDYLTLDEFRTIFNPSAIVLLLEERHPDSSELDLLNKFQKIISPNREDSRTRILGILVAMERLDYLEQFIKGDIWDRNLPFPELGGYTEKSSILSDWKRNERLLFYAHQKSFFVPFFDIQEDRLCSYKFFEGTRLPWVSLECMSRGSTGLVHQLEIHPSHHNFRKPGSDANPKFALKEIDASGQRAYRKELYALEKTCAHVQKENHLIKLLLTFQHGNTFYLLFECADGNLHDFWQSNPSMEHSLSNEIWAAQQCLGLAKAVSRIHGLSSWHKTILEKEDECVWGRHGDIKPDNILWFEEYGDCRRHLVISDLGLARYHTEFSKSLVPPGLIDGITWGYRAPEIDFGSSISQGYDIFSLGCVFLEFCIWYLQGADEVEIFEYERDHKDQPKFDNIRTDQFFCMTGDCNAVEDARLKNCVKERLAQMRKGTKFTQGMATVIEQEMLCCNPAQRAKIDLIRTGLQELVKTLTKSSTAQKTSHDSNPNPSTQLDKNNTLRKNPSHLTLGSPEESSSVDRRDDNGARSSQSNHEPKDSSSDYYIAIETFATIPSTVTKSEMRQAEMLKVSVTPSSHSIAEPQSPQQQPESVDIGEETIKRNSWSPTKMFRNARNKSNARGFKHCSRNRYLTSPALLNPGLRIYLDF</sequence>
<dbReference type="InterPro" id="IPR000719">
    <property type="entry name" value="Prot_kinase_dom"/>
</dbReference>
<feature type="domain" description="Protein kinase" evidence="2">
    <location>
        <begin position="294"/>
        <end position="623"/>
    </location>
</feature>
<dbReference type="GO" id="GO:0004674">
    <property type="term" value="F:protein serine/threonine kinase activity"/>
    <property type="evidence" value="ECO:0007669"/>
    <property type="project" value="TreeGrafter"/>
</dbReference>
<keyword evidence="3" id="KW-0418">Kinase</keyword>
<dbReference type="Pfam" id="PF00069">
    <property type="entry name" value="Pkinase"/>
    <property type="match status" value="1"/>
</dbReference>
<dbReference type="GO" id="GO:0005524">
    <property type="term" value="F:ATP binding"/>
    <property type="evidence" value="ECO:0007669"/>
    <property type="project" value="InterPro"/>
</dbReference>
<dbReference type="PROSITE" id="PS50011">
    <property type="entry name" value="PROTEIN_KINASE_DOM"/>
    <property type="match status" value="1"/>
</dbReference>
<dbReference type="STRING" id="97972.A0A2V1E0R0"/>
<organism evidence="3 4">
    <name type="scientific">Periconia macrospinosa</name>
    <dbReference type="NCBI Taxonomy" id="97972"/>
    <lineage>
        <taxon>Eukaryota</taxon>
        <taxon>Fungi</taxon>
        <taxon>Dikarya</taxon>
        <taxon>Ascomycota</taxon>
        <taxon>Pezizomycotina</taxon>
        <taxon>Dothideomycetes</taxon>
        <taxon>Pleosporomycetidae</taxon>
        <taxon>Pleosporales</taxon>
        <taxon>Massarineae</taxon>
        <taxon>Periconiaceae</taxon>
        <taxon>Periconia</taxon>
    </lineage>
</organism>
<dbReference type="Proteomes" id="UP000244855">
    <property type="component" value="Unassembled WGS sequence"/>
</dbReference>
<dbReference type="SUPFAM" id="SSF56112">
    <property type="entry name" value="Protein kinase-like (PK-like)"/>
    <property type="match status" value="1"/>
</dbReference>
<dbReference type="PANTHER" id="PTHR24359:SF37">
    <property type="entry name" value="PROTEIN KINASE DOMAIN-CONTAINING PROTEIN"/>
    <property type="match status" value="1"/>
</dbReference>
<gene>
    <name evidence="3" type="ORF">DM02DRAFT_652855</name>
</gene>
<feature type="region of interest" description="Disordered" evidence="1">
    <location>
        <begin position="628"/>
        <end position="692"/>
    </location>
</feature>
<name>A0A2V1E0R0_9PLEO</name>
<evidence type="ECO:0000256" key="1">
    <source>
        <dbReference type="SAM" id="MobiDB-lite"/>
    </source>
</evidence>
<dbReference type="CDD" id="cd00180">
    <property type="entry name" value="PKc"/>
    <property type="match status" value="1"/>
</dbReference>
<evidence type="ECO:0000313" key="3">
    <source>
        <dbReference type="EMBL" id="PVI03055.1"/>
    </source>
</evidence>
<dbReference type="AlphaFoldDB" id="A0A2V1E0R0"/>
<dbReference type="EMBL" id="KZ805335">
    <property type="protein sequence ID" value="PVI03055.1"/>
    <property type="molecule type" value="Genomic_DNA"/>
</dbReference>
<dbReference type="PANTHER" id="PTHR24359">
    <property type="entry name" value="SERINE/THREONINE-PROTEIN KINASE SBK1"/>
    <property type="match status" value="1"/>
</dbReference>
<dbReference type="InterPro" id="IPR011009">
    <property type="entry name" value="Kinase-like_dom_sf"/>
</dbReference>
<evidence type="ECO:0000259" key="2">
    <source>
        <dbReference type="PROSITE" id="PS50011"/>
    </source>
</evidence>
<evidence type="ECO:0000313" key="4">
    <source>
        <dbReference type="Proteomes" id="UP000244855"/>
    </source>
</evidence>